<accession>A0A4Y2DC16</accession>
<feature type="compositionally biased region" description="Polar residues" evidence="1">
    <location>
        <begin position="73"/>
        <end position="89"/>
    </location>
</feature>
<evidence type="ECO:0000313" key="2">
    <source>
        <dbReference type="EMBL" id="GBM13789.1"/>
    </source>
</evidence>
<comment type="caution">
    <text evidence="2">The sequence shown here is derived from an EMBL/GenBank/DDBJ whole genome shotgun (WGS) entry which is preliminary data.</text>
</comment>
<gene>
    <name evidence="2" type="ORF">AVEN_50136_1</name>
</gene>
<dbReference type="EMBL" id="BGPR01000334">
    <property type="protein sequence ID" value="GBM13789.1"/>
    <property type="molecule type" value="Genomic_DNA"/>
</dbReference>
<reference evidence="2 3" key="1">
    <citation type="journal article" date="2019" name="Sci. Rep.">
        <title>Orb-weaving spider Araneus ventricosus genome elucidates the spidroin gene catalogue.</title>
        <authorList>
            <person name="Kono N."/>
            <person name="Nakamura H."/>
            <person name="Ohtoshi R."/>
            <person name="Moran D.A.P."/>
            <person name="Shinohara A."/>
            <person name="Yoshida Y."/>
            <person name="Fujiwara M."/>
            <person name="Mori M."/>
            <person name="Tomita M."/>
            <person name="Arakawa K."/>
        </authorList>
    </citation>
    <scope>NUCLEOTIDE SEQUENCE [LARGE SCALE GENOMIC DNA]</scope>
</reference>
<evidence type="ECO:0000256" key="1">
    <source>
        <dbReference type="SAM" id="MobiDB-lite"/>
    </source>
</evidence>
<proteinExistence type="predicted"/>
<name>A0A4Y2DC16_ARAVE</name>
<protein>
    <submittedName>
        <fullName evidence="2">Uncharacterized protein</fullName>
    </submittedName>
</protein>
<dbReference type="OrthoDB" id="10501959at2759"/>
<feature type="region of interest" description="Disordered" evidence="1">
    <location>
        <begin position="58"/>
        <end position="89"/>
    </location>
</feature>
<feature type="compositionally biased region" description="Basic and acidic residues" evidence="1">
    <location>
        <begin position="1"/>
        <end position="16"/>
    </location>
</feature>
<dbReference type="Proteomes" id="UP000499080">
    <property type="component" value="Unassembled WGS sequence"/>
</dbReference>
<organism evidence="2 3">
    <name type="scientific">Araneus ventricosus</name>
    <name type="common">Orbweaver spider</name>
    <name type="synonym">Epeira ventricosa</name>
    <dbReference type="NCBI Taxonomy" id="182803"/>
    <lineage>
        <taxon>Eukaryota</taxon>
        <taxon>Metazoa</taxon>
        <taxon>Ecdysozoa</taxon>
        <taxon>Arthropoda</taxon>
        <taxon>Chelicerata</taxon>
        <taxon>Arachnida</taxon>
        <taxon>Araneae</taxon>
        <taxon>Araneomorphae</taxon>
        <taxon>Entelegynae</taxon>
        <taxon>Araneoidea</taxon>
        <taxon>Araneidae</taxon>
        <taxon>Araneus</taxon>
    </lineage>
</organism>
<keyword evidence="3" id="KW-1185">Reference proteome</keyword>
<evidence type="ECO:0000313" key="3">
    <source>
        <dbReference type="Proteomes" id="UP000499080"/>
    </source>
</evidence>
<sequence length="89" mass="9773">MEGRNPSKSHSGRDRQTPLMHAGAVNYGPNRKEKAITFSKGAGTLGVEFNESFGLPLLNRRADRPCRKEPPSKSRSIALNFESRSSSLS</sequence>
<feature type="region of interest" description="Disordered" evidence="1">
    <location>
        <begin position="1"/>
        <end position="28"/>
    </location>
</feature>
<feature type="compositionally biased region" description="Basic and acidic residues" evidence="1">
    <location>
        <begin position="60"/>
        <end position="72"/>
    </location>
</feature>
<dbReference type="AlphaFoldDB" id="A0A4Y2DC16"/>